<protein>
    <submittedName>
        <fullName evidence="1">Uncharacterized protein</fullName>
    </submittedName>
</protein>
<accession>A0AAD4XDR4</accession>
<dbReference type="EMBL" id="JAJJMB010011095">
    <property type="protein sequence ID" value="KAI3904428.1"/>
    <property type="molecule type" value="Genomic_DNA"/>
</dbReference>
<proteinExistence type="predicted"/>
<dbReference type="AlphaFoldDB" id="A0AAD4XDR4"/>
<organism evidence="1 2">
    <name type="scientific">Papaver atlanticum</name>
    <dbReference type="NCBI Taxonomy" id="357466"/>
    <lineage>
        <taxon>Eukaryota</taxon>
        <taxon>Viridiplantae</taxon>
        <taxon>Streptophyta</taxon>
        <taxon>Embryophyta</taxon>
        <taxon>Tracheophyta</taxon>
        <taxon>Spermatophyta</taxon>
        <taxon>Magnoliopsida</taxon>
        <taxon>Ranunculales</taxon>
        <taxon>Papaveraceae</taxon>
        <taxon>Papaveroideae</taxon>
        <taxon>Papaver</taxon>
    </lineage>
</organism>
<gene>
    <name evidence="1" type="ORF">MKW98_014608</name>
</gene>
<reference evidence="1" key="1">
    <citation type="submission" date="2022-04" db="EMBL/GenBank/DDBJ databases">
        <title>A functionally conserved STORR gene fusion in Papaver species that diverged 16.8 million years ago.</title>
        <authorList>
            <person name="Catania T."/>
        </authorList>
    </citation>
    <scope>NUCLEOTIDE SEQUENCE</scope>
    <source>
        <strain evidence="1">S-188037</strain>
    </source>
</reference>
<keyword evidence="2" id="KW-1185">Reference proteome</keyword>
<evidence type="ECO:0000313" key="2">
    <source>
        <dbReference type="Proteomes" id="UP001202328"/>
    </source>
</evidence>
<name>A0AAD4XDR4_9MAGN</name>
<sequence>MIIFDCYVSGKDVVFLEVRGDEFFQFAQRHSCSADQVWHALHKAQVNIGTGFIQAFWNFAAQLIRHSSLALANFDDTDCYLLRISERLWTCFVGTLL</sequence>
<evidence type="ECO:0000313" key="1">
    <source>
        <dbReference type="EMBL" id="KAI3904428.1"/>
    </source>
</evidence>
<comment type="caution">
    <text evidence="1">The sequence shown here is derived from an EMBL/GenBank/DDBJ whole genome shotgun (WGS) entry which is preliminary data.</text>
</comment>
<dbReference type="Proteomes" id="UP001202328">
    <property type="component" value="Unassembled WGS sequence"/>
</dbReference>